<dbReference type="Proteomes" id="UP000308600">
    <property type="component" value="Unassembled WGS sequence"/>
</dbReference>
<protein>
    <submittedName>
        <fullName evidence="1">Uncharacterized protein</fullName>
    </submittedName>
</protein>
<sequence>MEPQSAVKRQAARVGEPAVDHETQPSPRTTRKGKEVLVPPLTTRSQTKRSLEDQEAVEGASTSVESTASKPKRKRVIGVQPSSAGLSEPAQGGSSGVDSTPQLQVEVKGEEEAEEDDLFGPDPLNQDKRQIAGLYGHIKGLRFICAGGVPPQDDGVDVSFEDEPELQAEFLKEQVKALEYGFCLNKRLV</sequence>
<accession>A0ACD3A8F2</accession>
<keyword evidence="2" id="KW-1185">Reference proteome</keyword>
<reference evidence="1 2" key="1">
    <citation type="journal article" date="2019" name="Nat. Ecol. Evol.">
        <title>Megaphylogeny resolves global patterns of mushroom evolution.</title>
        <authorList>
            <person name="Varga T."/>
            <person name="Krizsan K."/>
            <person name="Foldi C."/>
            <person name="Dima B."/>
            <person name="Sanchez-Garcia M."/>
            <person name="Sanchez-Ramirez S."/>
            <person name="Szollosi G.J."/>
            <person name="Szarkandi J.G."/>
            <person name="Papp V."/>
            <person name="Albert L."/>
            <person name="Andreopoulos W."/>
            <person name="Angelini C."/>
            <person name="Antonin V."/>
            <person name="Barry K.W."/>
            <person name="Bougher N.L."/>
            <person name="Buchanan P."/>
            <person name="Buyck B."/>
            <person name="Bense V."/>
            <person name="Catcheside P."/>
            <person name="Chovatia M."/>
            <person name="Cooper J."/>
            <person name="Damon W."/>
            <person name="Desjardin D."/>
            <person name="Finy P."/>
            <person name="Geml J."/>
            <person name="Haridas S."/>
            <person name="Hughes K."/>
            <person name="Justo A."/>
            <person name="Karasinski D."/>
            <person name="Kautmanova I."/>
            <person name="Kiss B."/>
            <person name="Kocsube S."/>
            <person name="Kotiranta H."/>
            <person name="LaButti K.M."/>
            <person name="Lechner B.E."/>
            <person name="Liimatainen K."/>
            <person name="Lipzen A."/>
            <person name="Lukacs Z."/>
            <person name="Mihaltcheva S."/>
            <person name="Morgado L.N."/>
            <person name="Niskanen T."/>
            <person name="Noordeloos M.E."/>
            <person name="Ohm R.A."/>
            <person name="Ortiz-Santana B."/>
            <person name="Ovrebo C."/>
            <person name="Racz N."/>
            <person name="Riley R."/>
            <person name="Savchenko A."/>
            <person name="Shiryaev A."/>
            <person name="Soop K."/>
            <person name="Spirin V."/>
            <person name="Szebenyi C."/>
            <person name="Tomsovsky M."/>
            <person name="Tulloss R.E."/>
            <person name="Uehling J."/>
            <person name="Grigoriev I.V."/>
            <person name="Vagvolgyi C."/>
            <person name="Papp T."/>
            <person name="Martin F.M."/>
            <person name="Miettinen O."/>
            <person name="Hibbett D.S."/>
            <person name="Nagy L.G."/>
        </authorList>
    </citation>
    <scope>NUCLEOTIDE SEQUENCE [LARGE SCALE GENOMIC DNA]</scope>
    <source>
        <strain evidence="1 2">NL-1719</strain>
    </source>
</reference>
<proteinExistence type="predicted"/>
<organism evidence="1 2">
    <name type="scientific">Pluteus cervinus</name>
    <dbReference type="NCBI Taxonomy" id="181527"/>
    <lineage>
        <taxon>Eukaryota</taxon>
        <taxon>Fungi</taxon>
        <taxon>Dikarya</taxon>
        <taxon>Basidiomycota</taxon>
        <taxon>Agaricomycotina</taxon>
        <taxon>Agaricomycetes</taxon>
        <taxon>Agaricomycetidae</taxon>
        <taxon>Agaricales</taxon>
        <taxon>Pluteineae</taxon>
        <taxon>Pluteaceae</taxon>
        <taxon>Pluteus</taxon>
    </lineage>
</organism>
<evidence type="ECO:0000313" key="1">
    <source>
        <dbReference type="EMBL" id="TFK61921.1"/>
    </source>
</evidence>
<evidence type="ECO:0000313" key="2">
    <source>
        <dbReference type="Proteomes" id="UP000308600"/>
    </source>
</evidence>
<dbReference type="EMBL" id="ML208619">
    <property type="protein sequence ID" value="TFK61921.1"/>
    <property type="molecule type" value="Genomic_DNA"/>
</dbReference>
<name>A0ACD3A8F2_9AGAR</name>
<gene>
    <name evidence="1" type="ORF">BDN72DRAFT_903680</name>
</gene>